<dbReference type="Pfam" id="PF12741">
    <property type="entry name" value="SusD-like"/>
    <property type="match status" value="1"/>
</dbReference>
<reference evidence="2" key="1">
    <citation type="submission" date="2022-01" db="EMBL/GenBank/DDBJ databases">
        <title>Novel species in genus Dyadobacter.</title>
        <authorList>
            <person name="Ma C."/>
        </authorList>
    </citation>
    <scope>NUCLEOTIDE SEQUENCE</scope>
    <source>
        <strain evidence="3">CY22</strain>
        <strain evidence="2">CY357</strain>
    </source>
</reference>
<dbReference type="AlphaFoldDB" id="A0A9X1QC96"/>
<dbReference type="Proteomes" id="UP001055420">
    <property type="component" value="Chromosome"/>
</dbReference>
<dbReference type="InterPro" id="IPR024302">
    <property type="entry name" value="SusD-like"/>
</dbReference>
<evidence type="ECO:0000256" key="1">
    <source>
        <dbReference type="SAM" id="SignalP"/>
    </source>
</evidence>
<protein>
    <submittedName>
        <fullName evidence="2">SusD/RagB family nutrient-binding outer membrane lipoprotein</fullName>
    </submittedName>
</protein>
<keyword evidence="2" id="KW-0449">Lipoprotein</keyword>
<evidence type="ECO:0000313" key="4">
    <source>
        <dbReference type="Proteomes" id="UP001055420"/>
    </source>
</evidence>
<sequence length="523" mass="57701">MSILNKYRKFALAGMVLGSAGLMQACTGDFEEMNTSKTKLTTLTAAELPFLFSRAQQQASYQSGTYQVAQNLFADLFAQYFATSVAYFPTDRFFMRDDWLVNHWNPIYTQVVPQLKTILEQTEANTAENALANVMWVYAFHRLTDYYGPVPYSDAGIPAISVKYDSQESIYRDFFVRLDAANTVLKANAAAKPYGTFDLIYAGDVNKWIKFTNTLRLRLALRISKVDPAEAKKQAEAAVAAGVMTEVADDAYMVKKLVGDDGNGLARIAVWNEFRMSASMESVLKGYSDPRIGIYYQPATNTKTYDGLRNGLTPTQLGLPKNSSDDNSNVGTRWVTGSGAAWNTNFETPQDIMHTAEAYFLRAEGALNGWNMGGTAKDLYEKGITASMAQWGLTGAAVTTYINSSAKPVAPGDQQNSPALSDVSIKWEEGATDAQKREKIGTQKWLALYPDGMEAWAEYRRTRLPKLYPVVNSDNAAVPAGKVLRRIPFILSEKETNGAAVDEAVKLLGGPDNAATPLWWDKN</sequence>
<evidence type="ECO:0000313" key="2">
    <source>
        <dbReference type="EMBL" id="MCF2498471.1"/>
    </source>
</evidence>
<feature type="chain" id="PRO_5040768908" evidence="1">
    <location>
        <begin position="26"/>
        <end position="523"/>
    </location>
</feature>
<gene>
    <name evidence="2" type="ORF">L0661_09145</name>
    <name evidence="3" type="ORF">NFI80_12385</name>
</gene>
<accession>A0A9X1QC96</accession>
<organism evidence="2 5">
    <name type="scientific">Dyadobacter chenhuakuii</name>
    <dbReference type="NCBI Taxonomy" id="2909339"/>
    <lineage>
        <taxon>Bacteria</taxon>
        <taxon>Pseudomonadati</taxon>
        <taxon>Bacteroidota</taxon>
        <taxon>Cytophagia</taxon>
        <taxon>Cytophagales</taxon>
        <taxon>Spirosomataceae</taxon>
        <taxon>Dyadobacter</taxon>
    </lineage>
</organism>
<dbReference type="Proteomes" id="UP001139411">
    <property type="component" value="Unassembled WGS sequence"/>
</dbReference>
<proteinExistence type="predicted"/>
<dbReference type="RefSeq" id="WP_235158280.1">
    <property type="nucleotide sequence ID" value="NZ_CP098805.1"/>
</dbReference>
<evidence type="ECO:0000313" key="3">
    <source>
        <dbReference type="EMBL" id="USJ33521.1"/>
    </source>
</evidence>
<keyword evidence="4" id="KW-1185">Reference proteome</keyword>
<dbReference type="EMBL" id="CP098805">
    <property type="protein sequence ID" value="USJ33521.1"/>
    <property type="molecule type" value="Genomic_DNA"/>
</dbReference>
<dbReference type="InterPro" id="IPR011990">
    <property type="entry name" value="TPR-like_helical_dom_sf"/>
</dbReference>
<evidence type="ECO:0000313" key="5">
    <source>
        <dbReference type="Proteomes" id="UP001139411"/>
    </source>
</evidence>
<dbReference type="SUPFAM" id="SSF48452">
    <property type="entry name" value="TPR-like"/>
    <property type="match status" value="1"/>
</dbReference>
<name>A0A9X1QC96_9BACT</name>
<dbReference type="Gene3D" id="1.25.40.390">
    <property type="match status" value="1"/>
</dbReference>
<keyword evidence="1" id="KW-0732">Signal</keyword>
<dbReference type="EMBL" id="JAKFFV010000005">
    <property type="protein sequence ID" value="MCF2498471.1"/>
    <property type="molecule type" value="Genomic_DNA"/>
</dbReference>
<dbReference type="PROSITE" id="PS51257">
    <property type="entry name" value="PROKAR_LIPOPROTEIN"/>
    <property type="match status" value="1"/>
</dbReference>
<feature type="signal peptide" evidence="1">
    <location>
        <begin position="1"/>
        <end position="25"/>
    </location>
</feature>